<comment type="caution">
    <text evidence="2">The sequence shown here is derived from an EMBL/GenBank/DDBJ whole genome shotgun (WGS) entry which is preliminary data.</text>
</comment>
<sequence>MNPLQSAQHPCRAEHGMPYVLVLAGNAQRAADIARTLRTFMPGSSAERVKRPRKGKRDDVSAASTSKDEKAAAPAPVVAKLFARHFKVEEQDAWLRAQPAPLGVGTPHRVHTLIQQGSCRLDHLAALIIDFSWTDAKQRTVFDTPETRGAMLHLLSDKHVRAAMQRKMPQPACRLALF</sequence>
<dbReference type="STRING" id="425265.A8PXN9"/>
<dbReference type="AlphaFoldDB" id="A8PXN9"/>
<name>A8PXN9_MALGO</name>
<gene>
    <name evidence="2" type="ORF">MGL_1491</name>
</gene>
<dbReference type="InParanoid" id="A8PXN9"/>
<dbReference type="EMBL" id="AAYY01000004">
    <property type="protein sequence ID" value="EDP44094.1"/>
    <property type="molecule type" value="Genomic_DNA"/>
</dbReference>
<dbReference type="Gene3D" id="3.40.50.300">
    <property type="entry name" value="P-loop containing nucleotide triphosphate hydrolases"/>
    <property type="match status" value="1"/>
</dbReference>
<dbReference type="RefSeq" id="XP_001731308.1">
    <property type="nucleotide sequence ID" value="XM_001731256.1"/>
</dbReference>
<organism evidence="2 3">
    <name type="scientific">Malassezia globosa (strain ATCC MYA-4612 / CBS 7966)</name>
    <name type="common">Dandruff-associated fungus</name>
    <dbReference type="NCBI Taxonomy" id="425265"/>
    <lineage>
        <taxon>Eukaryota</taxon>
        <taxon>Fungi</taxon>
        <taxon>Dikarya</taxon>
        <taxon>Basidiomycota</taxon>
        <taxon>Ustilaginomycotina</taxon>
        <taxon>Malasseziomycetes</taxon>
        <taxon>Malasseziales</taxon>
        <taxon>Malasseziaceae</taxon>
        <taxon>Malassezia</taxon>
    </lineage>
</organism>
<dbReference type="InterPro" id="IPR027417">
    <property type="entry name" value="P-loop_NTPase"/>
</dbReference>
<evidence type="ECO:0000256" key="1">
    <source>
        <dbReference type="SAM" id="MobiDB-lite"/>
    </source>
</evidence>
<evidence type="ECO:0000313" key="3">
    <source>
        <dbReference type="Proteomes" id="UP000008837"/>
    </source>
</evidence>
<dbReference type="InterPro" id="IPR032704">
    <property type="entry name" value="Cms1"/>
</dbReference>
<dbReference type="VEuPathDB" id="FungiDB:MGL_1491"/>
<dbReference type="GO" id="GO:0030686">
    <property type="term" value="C:90S preribosome"/>
    <property type="evidence" value="ECO:0007669"/>
    <property type="project" value="TreeGrafter"/>
</dbReference>
<dbReference type="GeneID" id="5855615"/>
<dbReference type="Pfam" id="PF14617">
    <property type="entry name" value="CMS1"/>
    <property type="match status" value="1"/>
</dbReference>
<protein>
    <submittedName>
        <fullName evidence="2">Uncharacterized protein</fullName>
    </submittedName>
</protein>
<proteinExistence type="predicted"/>
<dbReference type="PANTHER" id="PTHR24030:SF0">
    <property type="entry name" value="PROTEIN CMSS1"/>
    <property type="match status" value="1"/>
</dbReference>
<evidence type="ECO:0000313" key="2">
    <source>
        <dbReference type="EMBL" id="EDP44094.1"/>
    </source>
</evidence>
<keyword evidence="3" id="KW-1185">Reference proteome</keyword>
<dbReference type="GO" id="GO:0005634">
    <property type="term" value="C:nucleus"/>
    <property type="evidence" value="ECO:0007669"/>
    <property type="project" value="TreeGrafter"/>
</dbReference>
<feature type="region of interest" description="Disordered" evidence="1">
    <location>
        <begin position="43"/>
        <end position="71"/>
    </location>
</feature>
<dbReference type="PANTHER" id="PTHR24030">
    <property type="entry name" value="PROTEIN CMSS1"/>
    <property type="match status" value="1"/>
</dbReference>
<dbReference type="OMA" id="AKCRVER"/>
<dbReference type="KEGG" id="mgl:MGL_1491"/>
<reference evidence="2 3" key="1">
    <citation type="journal article" date="2007" name="Proc. Natl. Acad. Sci. U.S.A.">
        <title>Dandruff-associated Malassezia genomes reveal convergent and divergent virulence traits shared with plant and human fungal pathogens.</title>
        <authorList>
            <person name="Xu J."/>
            <person name="Saunders C.W."/>
            <person name="Hu P."/>
            <person name="Grant R.A."/>
            <person name="Boekhout T."/>
            <person name="Kuramae E.E."/>
            <person name="Kronstad J.W."/>
            <person name="Deangelis Y.M."/>
            <person name="Reeder N.L."/>
            <person name="Johnstone K.R."/>
            <person name="Leland M."/>
            <person name="Fieno A.M."/>
            <person name="Begley W.M."/>
            <person name="Sun Y."/>
            <person name="Lacey M.P."/>
            <person name="Chaudhary T."/>
            <person name="Keough T."/>
            <person name="Chu L."/>
            <person name="Sears R."/>
            <person name="Yuan B."/>
            <person name="Dawson T.L.Jr."/>
        </authorList>
    </citation>
    <scope>NUCLEOTIDE SEQUENCE [LARGE SCALE GENOMIC DNA]</scope>
    <source>
        <strain evidence="3">ATCC MYA-4612 / CBS 7966</strain>
    </source>
</reference>
<dbReference type="Proteomes" id="UP000008837">
    <property type="component" value="Unassembled WGS sequence"/>
</dbReference>
<dbReference type="OrthoDB" id="1929311at2759"/>
<accession>A8PXN9</accession>
<feature type="compositionally biased region" description="Basic and acidic residues" evidence="1">
    <location>
        <begin position="56"/>
        <end position="71"/>
    </location>
</feature>